<organism evidence="5 6">
    <name type="scientific">Caulobacter segnis</name>
    <dbReference type="NCBI Taxonomy" id="88688"/>
    <lineage>
        <taxon>Bacteria</taxon>
        <taxon>Pseudomonadati</taxon>
        <taxon>Pseudomonadota</taxon>
        <taxon>Alphaproteobacteria</taxon>
        <taxon>Caulobacterales</taxon>
        <taxon>Caulobacteraceae</taxon>
        <taxon>Caulobacter</taxon>
    </lineage>
</organism>
<dbReference type="InterPro" id="IPR051782">
    <property type="entry name" value="ABC_Transporter_VariousFunc"/>
</dbReference>
<reference evidence="5 6" key="1">
    <citation type="journal article" date="2015" name="Biotechnol. Bioeng.">
        <title>Genome sequence and phenotypic characterization of Caulobacter segnis.</title>
        <authorList>
            <person name="Patel S."/>
            <person name="Fletcher B."/>
            <person name="Scott D.C."/>
            <person name="Ely B."/>
        </authorList>
    </citation>
    <scope>NUCLEOTIDE SEQUENCE [LARGE SCALE GENOMIC DNA]</scope>
    <source>
        <strain evidence="5 6">TK0059</strain>
    </source>
</reference>
<dbReference type="Pfam" id="PF00005">
    <property type="entry name" value="ABC_tran"/>
    <property type="match status" value="1"/>
</dbReference>
<evidence type="ECO:0000256" key="1">
    <source>
        <dbReference type="ARBA" id="ARBA00022448"/>
    </source>
</evidence>
<dbReference type="Gene3D" id="3.40.50.300">
    <property type="entry name" value="P-loop containing nucleotide triphosphate hydrolases"/>
    <property type="match status" value="1"/>
</dbReference>
<dbReference type="RefSeq" id="WP_013080173.1">
    <property type="nucleotide sequence ID" value="NZ_CP027850.1"/>
</dbReference>
<dbReference type="InterPro" id="IPR027417">
    <property type="entry name" value="P-loop_NTPase"/>
</dbReference>
<dbReference type="Proteomes" id="UP000240527">
    <property type="component" value="Chromosome"/>
</dbReference>
<evidence type="ECO:0000313" key="5">
    <source>
        <dbReference type="EMBL" id="AVQ03182.1"/>
    </source>
</evidence>
<keyword evidence="2" id="KW-0547">Nucleotide-binding</keyword>
<evidence type="ECO:0000313" key="6">
    <source>
        <dbReference type="Proteomes" id="UP000240527"/>
    </source>
</evidence>
<dbReference type="PANTHER" id="PTHR42939">
    <property type="entry name" value="ABC TRANSPORTER ATP-BINDING PROTEIN ALBC-RELATED"/>
    <property type="match status" value="1"/>
</dbReference>
<dbReference type="GO" id="GO:0005524">
    <property type="term" value="F:ATP binding"/>
    <property type="evidence" value="ECO:0007669"/>
    <property type="project" value="UniProtKB-KW"/>
</dbReference>
<keyword evidence="6" id="KW-1185">Reference proteome</keyword>
<evidence type="ECO:0000256" key="2">
    <source>
        <dbReference type="ARBA" id="ARBA00022741"/>
    </source>
</evidence>
<dbReference type="EMBL" id="CP027850">
    <property type="protein sequence ID" value="AVQ03182.1"/>
    <property type="molecule type" value="Genomic_DNA"/>
</dbReference>
<dbReference type="CDD" id="cd03230">
    <property type="entry name" value="ABC_DR_subfamily_A"/>
    <property type="match status" value="1"/>
</dbReference>
<keyword evidence="3 5" id="KW-0067">ATP-binding</keyword>
<accession>A0ABM6TJG1</accession>
<dbReference type="InterPro" id="IPR003439">
    <property type="entry name" value="ABC_transporter-like_ATP-bd"/>
</dbReference>
<dbReference type="InterPro" id="IPR003593">
    <property type="entry name" value="AAA+_ATPase"/>
</dbReference>
<name>A0ABM6TJG1_9CAUL</name>
<dbReference type="SMART" id="SM00382">
    <property type="entry name" value="AAA"/>
    <property type="match status" value="1"/>
</dbReference>
<feature type="domain" description="ABC transporter" evidence="4">
    <location>
        <begin position="10"/>
        <end position="239"/>
    </location>
</feature>
<evidence type="ECO:0000256" key="3">
    <source>
        <dbReference type="ARBA" id="ARBA00022840"/>
    </source>
</evidence>
<dbReference type="PROSITE" id="PS50893">
    <property type="entry name" value="ABC_TRANSPORTER_2"/>
    <property type="match status" value="1"/>
</dbReference>
<keyword evidence="1" id="KW-0813">Transport</keyword>
<dbReference type="PANTHER" id="PTHR42939:SF1">
    <property type="entry name" value="ABC TRANSPORTER ATP-BINDING PROTEIN ALBC-RELATED"/>
    <property type="match status" value="1"/>
</dbReference>
<protein>
    <submittedName>
        <fullName evidence="5">ABC transporter ATP-binding protein</fullName>
    </submittedName>
</protein>
<proteinExistence type="predicted"/>
<evidence type="ECO:0000259" key="4">
    <source>
        <dbReference type="PROSITE" id="PS50893"/>
    </source>
</evidence>
<sequence length="244" mass="26142">MTTKREGKAIQIEGLVVRYGERQVIDHLSLEVGAGEVYGLLGGNGAGKSTTLQAILGFVTPSAGRVRVVGLDPSAEPAVVRRAIAYIPENVALYDHLSARENVDYFLRLARLRPEPGEMEAAFRAVGLAEEAWGRPVSGFSKGMRQKTAIALALLRRASVLLLDEPTSGLDPGATADFNALVSRLRGEGAAILIVTHDLIGVADIADRVGFLEKGRISDEMAAEGADRFDLRALHDRFARARAA</sequence>
<dbReference type="SUPFAM" id="SSF52540">
    <property type="entry name" value="P-loop containing nucleoside triphosphate hydrolases"/>
    <property type="match status" value="1"/>
</dbReference>
<gene>
    <name evidence="5" type="ORF">B7G68_15790</name>
</gene>